<dbReference type="CDD" id="cd02511">
    <property type="entry name" value="Beta4Glucosyltransferase"/>
    <property type="match status" value="1"/>
</dbReference>
<dbReference type="GO" id="GO:0016740">
    <property type="term" value="F:transferase activity"/>
    <property type="evidence" value="ECO:0007669"/>
    <property type="project" value="UniProtKB-KW"/>
</dbReference>
<sequence length="601" mass="70221">MNREKTVSLCMIVKNEENYLTECLNSVKGIIDEIILVDTGSTDNTLLIGESFGAKIFHYQWDNNFANARNFSISKASSDWILLLDGDEIFDRNYLDDFIQLINESPYDGYLFTIYNYTGHLKDKDFSIHHAFRLLKNHKGYTFKGAIHEQIVSSDQQVTSLPFEASPIVIHHYGYLIDVVAEKDKRARNIPIIEEQLKDDPENAFYLFNLGNEYLAAHQLEKAFEIYSLSRQHLSKNPAFAPYLYYRMIICCTILKRNEEAILLADEILTQYPSFTDIVYCKGILFFNMHQYTMALDTFDQCIKMGPSPLLLTFLDGCSTYKPYLMKADIYRRLNDLDRAIYCFSQSFYLDKKTPQVLYDIAALLHKKHKEEKKTAEELAHYLSDSLPDSVLYIDILISEQLYETANELLQQLSRTHPSSVEILFLRGKLHFYLQENPLAIDCFQQVLDISCTSEILKDIDLESLKYLFTLNLMEQQDKLDSLIQQIETKGTPNLLKIYQEIYNLHLDKKDTLFTEEDDPGIYLPLIFDFLDKLLKIKSFDLFEKYVYLLNRLETNVVLLELARLYEKNGYQEMARKTFIKSLRDLDVIDIRSLDFLATMY</sequence>
<feature type="repeat" description="TPR" evidence="1">
    <location>
        <begin position="276"/>
        <end position="309"/>
    </location>
</feature>
<protein>
    <submittedName>
        <fullName evidence="3">Glycosyltransferase involved in cell wall bisynthesis</fullName>
    </submittedName>
</protein>
<keyword evidence="4" id="KW-1185">Reference proteome</keyword>
<dbReference type="OrthoDB" id="9815923at2"/>
<dbReference type="STRING" id="37658.SAMN05661086_00386"/>
<dbReference type="InterPro" id="IPR029044">
    <property type="entry name" value="Nucleotide-diphossugar_trans"/>
</dbReference>
<dbReference type="Gene3D" id="3.90.550.10">
    <property type="entry name" value="Spore Coat Polysaccharide Biosynthesis Protein SpsA, Chain A"/>
    <property type="match status" value="1"/>
</dbReference>
<dbReference type="SUPFAM" id="SSF48452">
    <property type="entry name" value="TPR-like"/>
    <property type="match status" value="1"/>
</dbReference>
<organism evidence="3 4">
    <name type="scientific">Anaeromicropila populeti</name>
    <dbReference type="NCBI Taxonomy" id="37658"/>
    <lineage>
        <taxon>Bacteria</taxon>
        <taxon>Bacillati</taxon>
        <taxon>Bacillota</taxon>
        <taxon>Clostridia</taxon>
        <taxon>Lachnospirales</taxon>
        <taxon>Lachnospiraceae</taxon>
        <taxon>Anaeromicropila</taxon>
    </lineage>
</organism>
<evidence type="ECO:0000313" key="3">
    <source>
        <dbReference type="EMBL" id="SFR59264.1"/>
    </source>
</evidence>
<dbReference type="SMART" id="SM00028">
    <property type="entry name" value="TPR"/>
    <property type="match status" value="5"/>
</dbReference>
<dbReference type="InterPro" id="IPR019734">
    <property type="entry name" value="TPR_rpt"/>
</dbReference>
<dbReference type="InterPro" id="IPR001173">
    <property type="entry name" value="Glyco_trans_2-like"/>
</dbReference>
<name>A0A1I6HXY2_9FIRM</name>
<dbReference type="Pfam" id="PF13181">
    <property type="entry name" value="TPR_8"/>
    <property type="match status" value="1"/>
</dbReference>
<dbReference type="AlphaFoldDB" id="A0A1I6HXY2"/>
<dbReference type="EMBL" id="FOYZ01000001">
    <property type="protein sequence ID" value="SFR59264.1"/>
    <property type="molecule type" value="Genomic_DNA"/>
</dbReference>
<gene>
    <name evidence="3" type="ORF">SAMN05661086_00386</name>
</gene>
<keyword evidence="1" id="KW-0802">TPR repeat</keyword>
<dbReference type="Pfam" id="PF00535">
    <property type="entry name" value="Glycos_transf_2"/>
    <property type="match status" value="1"/>
</dbReference>
<feature type="domain" description="Glycosyltransferase 2-like" evidence="2">
    <location>
        <begin position="8"/>
        <end position="147"/>
    </location>
</feature>
<dbReference type="InterPro" id="IPR011990">
    <property type="entry name" value="TPR-like_helical_dom_sf"/>
</dbReference>
<evidence type="ECO:0000259" key="2">
    <source>
        <dbReference type="Pfam" id="PF00535"/>
    </source>
</evidence>
<accession>A0A1I6HXY2</accession>
<evidence type="ECO:0000313" key="4">
    <source>
        <dbReference type="Proteomes" id="UP000199659"/>
    </source>
</evidence>
<dbReference type="Proteomes" id="UP000199659">
    <property type="component" value="Unassembled WGS sequence"/>
</dbReference>
<keyword evidence="3" id="KW-0808">Transferase</keyword>
<dbReference type="PROSITE" id="PS50005">
    <property type="entry name" value="TPR"/>
    <property type="match status" value="1"/>
</dbReference>
<dbReference type="PANTHER" id="PTHR43630:SF2">
    <property type="entry name" value="GLYCOSYLTRANSFERASE"/>
    <property type="match status" value="1"/>
</dbReference>
<evidence type="ECO:0000256" key="1">
    <source>
        <dbReference type="PROSITE-ProRule" id="PRU00339"/>
    </source>
</evidence>
<reference evidence="3 4" key="1">
    <citation type="submission" date="2016-10" db="EMBL/GenBank/DDBJ databases">
        <authorList>
            <person name="de Groot N.N."/>
        </authorList>
    </citation>
    <scope>NUCLEOTIDE SEQUENCE [LARGE SCALE GENOMIC DNA]</scope>
    <source>
        <strain evidence="3 4">743A</strain>
    </source>
</reference>
<proteinExistence type="predicted"/>
<dbReference type="SUPFAM" id="SSF53448">
    <property type="entry name" value="Nucleotide-diphospho-sugar transferases"/>
    <property type="match status" value="1"/>
</dbReference>
<dbReference type="RefSeq" id="WP_092559004.1">
    <property type="nucleotide sequence ID" value="NZ_FOYZ01000001.1"/>
</dbReference>
<dbReference type="PANTHER" id="PTHR43630">
    <property type="entry name" value="POLY-BETA-1,6-N-ACETYL-D-GLUCOSAMINE SYNTHASE"/>
    <property type="match status" value="1"/>
</dbReference>
<dbReference type="Gene3D" id="1.25.40.10">
    <property type="entry name" value="Tetratricopeptide repeat domain"/>
    <property type="match status" value="2"/>
</dbReference>